<dbReference type="Pfam" id="PF05726">
    <property type="entry name" value="Pirin_C"/>
    <property type="match status" value="1"/>
</dbReference>
<dbReference type="InterPro" id="IPR011051">
    <property type="entry name" value="RmlC_Cupin_sf"/>
</dbReference>
<feature type="binding site" evidence="2">
    <location>
        <position position="74"/>
    </location>
    <ligand>
        <name>Fe cation</name>
        <dbReference type="ChEBI" id="CHEBI:24875"/>
    </ligand>
</feature>
<dbReference type="Proteomes" id="UP000249396">
    <property type="component" value="Unassembled WGS sequence"/>
</dbReference>
<dbReference type="InterPro" id="IPR003829">
    <property type="entry name" value="Pirin_N_dom"/>
</dbReference>
<comment type="similarity">
    <text evidence="1 3">Belongs to the pirin family.</text>
</comment>
<evidence type="ECO:0000259" key="5">
    <source>
        <dbReference type="Pfam" id="PF05726"/>
    </source>
</evidence>
<feature type="domain" description="Pirin C-terminal" evidence="5">
    <location>
        <begin position="189"/>
        <end position="291"/>
    </location>
</feature>
<feature type="binding site" evidence="2">
    <location>
        <position position="116"/>
    </location>
    <ligand>
        <name>Fe cation</name>
        <dbReference type="ChEBI" id="CHEBI:24875"/>
    </ligand>
</feature>
<dbReference type="InterPro" id="IPR014710">
    <property type="entry name" value="RmlC-like_jellyroll"/>
</dbReference>
<dbReference type="Gene3D" id="2.60.120.10">
    <property type="entry name" value="Jelly Rolls"/>
    <property type="match status" value="2"/>
</dbReference>
<keyword evidence="2" id="KW-0408">Iron</keyword>
<dbReference type="InterPro" id="IPR012093">
    <property type="entry name" value="Pirin"/>
</dbReference>
<keyword evidence="2" id="KW-0479">Metal-binding</keyword>
<comment type="cofactor">
    <cofactor evidence="2">
        <name>Fe cation</name>
        <dbReference type="ChEBI" id="CHEBI:24875"/>
    </cofactor>
    <text evidence="2">Binds 1 Fe cation per subunit.</text>
</comment>
<dbReference type="PANTHER" id="PTHR13903:SF8">
    <property type="entry name" value="PIRIN"/>
    <property type="match status" value="1"/>
</dbReference>
<gene>
    <name evidence="6" type="ORF">DM484_15865</name>
</gene>
<evidence type="ECO:0000256" key="1">
    <source>
        <dbReference type="ARBA" id="ARBA00008416"/>
    </source>
</evidence>
<feature type="binding site" evidence="2">
    <location>
        <position position="118"/>
    </location>
    <ligand>
        <name>Fe cation</name>
        <dbReference type="ChEBI" id="CHEBI:24875"/>
    </ligand>
</feature>
<evidence type="ECO:0000313" key="6">
    <source>
        <dbReference type="EMBL" id="PZN76765.1"/>
    </source>
</evidence>
<accession>A0A2W4QXQ5</accession>
<dbReference type="InterPro" id="IPR008778">
    <property type="entry name" value="Pirin_C_dom"/>
</dbReference>
<feature type="domain" description="Pirin N-terminal" evidence="4">
    <location>
        <begin position="35"/>
        <end position="134"/>
    </location>
</feature>
<evidence type="ECO:0000256" key="3">
    <source>
        <dbReference type="RuleBase" id="RU003457"/>
    </source>
</evidence>
<dbReference type="SUPFAM" id="SSF51182">
    <property type="entry name" value="RmlC-like cupins"/>
    <property type="match status" value="1"/>
</dbReference>
<dbReference type="PANTHER" id="PTHR13903">
    <property type="entry name" value="PIRIN-RELATED"/>
    <property type="match status" value="1"/>
</dbReference>
<dbReference type="PIRSF" id="PIRSF006232">
    <property type="entry name" value="Pirin"/>
    <property type="match status" value="1"/>
</dbReference>
<evidence type="ECO:0000313" key="7">
    <source>
        <dbReference type="Proteomes" id="UP000249396"/>
    </source>
</evidence>
<proteinExistence type="inferred from homology"/>
<dbReference type="AlphaFoldDB" id="A0A2W4QXQ5"/>
<organism evidence="6 7">
    <name type="scientific">Candidatus Methylumidiphilus alinenensis</name>
    <dbReference type="NCBI Taxonomy" id="2202197"/>
    <lineage>
        <taxon>Bacteria</taxon>
        <taxon>Pseudomonadati</taxon>
        <taxon>Pseudomonadota</taxon>
        <taxon>Gammaproteobacteria</taxon>
        <taxon>Methylococcales</taxon>
        <taxon>Candidatus Methylumidiphilus</taxon>
    </lineage>
</organism>
<dbReference type="EMBL" id="QJPH01000352">
    <property type="protein sequence ID" value="PZN76765.1"/>
    <property type="molecule type" value="Genomic_DNA"/>
</dbReference>
<reference evidence="6 7" key="1">
    <citation type="journal article" date="2018" name="Aquat. Microb. Ecol.">
        <title>Gammaproteobacterial methanotrophs dominate.</title>
        <authorList>
            <person name="Rissanen A.J."/>
            <person name="Saarenheimo J."/>
            <person name="Tiirola M."/>
            <person name="Peura S."/>
            <person name="Aalto S.L."/>
            <person name="Karvinen A."/>
            <person name="Nykanen H."/>
        </authorList>
    </citation>
    <scope>NUCLEOTIDE SEQUENCE [LARGE SCALE GENOMIC DNA]</scope>
    <source>
        <strain evidence="6">AMbin10</strain>
    </source>
</reference>
<protein>
    <recommendedName>
        <fullName evidence="8">Pirin family protein</fullName>
    </recommendedName>
</protein>
<evidence type="ECO:0000256" key="2">
    <source>
        <dbReference type="PIRSR" id="PIRSR006232-1"/>
    </source>
</evidence>
<evidence type="ECO:0008006" key="8">
    <source>
        <dbReference type="Google" id="ProtNLM"/>
    </source>
</evidence>
<feature type="binding site" evidence="2">
    <location>
        <position position="72"/>
    </location>
    <ligand>
        <name>Fe cation</name>
        <dbReference type="ChEBI" id="CHEBI:24875"/>
    </ligand>
</feature>
<dbReference type="GO" id="GO:0046872">
    <property type="term" value="F:metal ion binding"/>
    <property type="evidence" value="ECO:0007669"/>
    <property type="project" value="UniProtKB-KW"/>
</dbReference>
<dbReference type="CDD" id="cd02909">
    <property type="entry name" value="cupin_pirin_N"/>
    <property type="match status" value="1"/>
</dbReference>
<dbReference type="Pfam" id="PF02678">
    <property type="entry name" value="Pirin"/>
    <property type="match status" value="1"/>
</dbReference>
<name>A0A2W4QXQ5_9GAMM</name>
<comment type="caution">
    <text evidence="6">The sequence shown here is derived from an EMBL/GenBank/DDBJ whole genome shotgun (WGS) entry which is preliminary data.</text>
</comment>
<evidence type="ECO:0000259" key="4">
    <source>
        <dbReference type="Pfam" id="PF02678"/>
    </source>
</evidence>
<sequence>MNASTHLEANETVLHSREVDQLIVGHPTSDGAGVKLTRILTQTLHQRLDPFLMLDAFGSDSPNDYIAGFPDHPHRGFETVTYLIAGKMRHRDSAGHEGLLQSGGVQWMTAGRGVIHSEMPEQEHGVLEGFQLWLNLPAHDKMTNPWYKDIQSQEIPEFVTAEGVTVRVIAGTSHGIGGAVQKPVTEPLYLDLHLPPGSHFAQLIPSGHNAFIYTYRGTIKVEGKSIPAQHLAILSNSEAADGISLETQVASRALLIAGHPLNEPIVQQGPFVMNTPEEITRAISDFRSGRFAI</sequence>
<dbReference type="CDD" id="cd02247">
    <property type="entry name" value="cupin_pirin_C"/>
    <property type="match status" value="1"/>
</dbReference>